<accession>A0A371HUV9</accession>
<gene>
    <name evidence="1" type="ORF">CR513_09531</name>
</gene>
<proteinExistence type="predicted"/>
<dbReference type="AlphaFoldDB" id="A0A371HUV9"/>
<evidence type="ECO:0000313" key="2">
    <source>
        <dbReference type="Proteomes" id="UP000257109"/>
    </source>
</evidence>
<keyword evidence="2" id="KW-1185">Reference proteome</keyword>
<organism evidence="1 2">
    <name type="scientific">Mucuna pruriens</name>
    <name type="common">Velvet bean</name>
    <name type="synonym">Dolichos pruriens</name>
    <dbReference type="NCBI Taxonomy" id="157652"/>
    <lineage>
        <taxon>Eukaryota</taxon>
        <taxon>Viridiplantae</taxon>
        <taxon>Streptophyta</taxon>
        <taxon>Embryophyta</taxon>
        <taxon>Tracheophyta</taxon>
        <taxon>Spermatophyta</taxon>
        <taxon>Magnoliopsida</taxon>
        <taxon>eudicotyledons</taxon>
        <taxon>Gunneridae</taxon>
        <taxon>Pentapetalae</taxon>
        <taxon>rosids</taxon>
        <taxon>fabids</taxon>
        <taxon>Fabales</taxon>
        <taxon>Fabaceae</taxon>
        <taxon>Papilionoideae</taxon>
        <taxon>50 kb inversion clade</taxon>
        <taxon>NPAAA clade</taxon>
        <taxon>indigoferoid/millettioid clade</taxon>
        <taxon>Phaseoleae</taxon>
        <taxon>Mucuna</taxon>
    </lineage>
</organism>
<dbReference type="EMBL" id="QJKJ01001681">
    <property type="protein sequence ID" value="RDY06484.1"/>
    <property type="molecule type" value="Genomic_DNA"/>
</dbReference>
<dbReference type="OrthoDB" id="778454at2759"/>
<dbReference type="Proteomes" id="UP000257109">
    <property type="component" value="Unassembled WGS sequence"/>
</dbReference>
<reference evidence="1" key="1">
    <citation type="submission" date="2018-05" db="EMBL/GenBank/DDBJ databases">
        <title>Draft genome of Mucuna pruriens seed.</title>
        <authorList>
            <person name="Nnadi N.E."/>
            <person name="Vos R."/>
            <person name="Hasami M.H."/>
            <person name="Devisetty U.K."/>
            <person name="Aguiy J.C."/>
        </authorList>
    </citation>
    <scope>NUCLEOTIDE SEQUENCE [LARGE SCALE GENOMIC DNA]</scope>
    <source>
        <strain evidence="1">JCA_2017</strain>
    </source>
</reference>
<comment type="caution">
    <text evidence="1">The sequence shown here is derived from an EMBL/GenBank/DDBJ whole genome shotgun (WGS) entry which is preliminary data.</text>
</comment>
<evidence type="ECO:0000313" key="1">
    <source>
        <dbReference type="EMBL" id="RDY06484.1"/>
    </source>
</evidence>
<protein>
    <submittedName>
        <fullName evidence="1">Uncharacterized protein</fullName>
    </submittedName>
</protein>
<name>A0A371HUV9_MUCPR</name>
<feature type="non-terminal residue" evidence="1">
    <location>
        <position position="1"/>
    </location>
</feature>
<sequence>MNQMQSVGFRSIPSQMILNPKGGGIGIVRLRSSRSIPLPFPNRTVSARRSKIDEDLLKLFKKVEINIPLLDAIKQIPKYAKFLKELCAHKRKKKGTIEMGGVVSALVKHEDAGAVPCTIGYRTFTDAMLDLEALTNVMPASIYKSLNLGDLEPTGKKI</sequence>
<dbReference type="PANTHER" id="PTHR33067:SF9">
    <property type="entry name" value="RNA-DIRECTED DNA POLYMERASE"/>
    <property type="match status" value="1"/>
</dbReference>
<dbReference type="PANTHER" id="PTHR33067">
    <property type="entry name" value="RNA-DIRECTED DNA POLYMERASE-RELATED"/>
    <property type="match status" value="1"/>
</dbReference>